<evidence type="ECO:0000256" key="1">
    <source>
        <dbReference type="SAM" id="MobiDB-lite"/>
    </source>
</evidence>
<feature type="domain" description="Glycosyl hydrolase family 38 C-terminal" evidence="2">
    <location>
        <begin position="102"/>
        <end position="241"/>
    </location>
</feature>
<reference evidence="3" key="1">
    <citation type="journal article" date="2020" name="Cell">
        <title>Large-Scale Comparative Analyses of Tick Genomes Elucidate Their Genetic Diversity and Vector Capacities.</title>
        <authorList>
            <consortium name="Tick Genome and Microbiome Consortium (TIGMIC)"/>
            <person name="Jia N."/>
            <person name="Wang J."/>
            <person name="Shi W."/>
            <person name="Du L."/>
            <person name="Sun Y."/>
            <person name="Zhan W."/>
            <person name="Jiang J.F."/>
            <person name="Wang Q."/>
            <person name="Zhang B."/>
            <person name="Ji P."/>
            <person name="Bell-Sakyi L."/>
            <person name="Cui X.M."/>
            <person name="Yuan T.T."/>
            <person name="Jiang B.G."/>
            <person name="Yang W.F."/>
            <person name="Lam T.T."/>
            <person name="Chang Q.C."/>
            <person name="Ding S.J."/>
            <person name="Wang X.J."/>
            <person name="Zhu J.G."/>
            <person name="Ruan X.D."/>
            <person name="Zhao L."/>
            <person name="Wei J.T."/>
            <person name="Ye R.Z."/>
            <person name="Que T.C."/>
            <person name="Du C.H."/>
            <person name="Zhou Y.H."/>
            <person name="Cheng J.X."/>
            <person name="Dai P.F."/>
            <person name="Guo W.B."/>
            <person name="Han X.H."/>
            <person name="Huang E.J."/>
            <person name="Li L.F."/>
            <person name="Wei W."/>
            <person name="Gao Y.C."/>
            <person name="Liu J.Z."/>
            <person name="Shao H.Z."/>
            <person name="Wang X."/>
            <person name="Wang C.C."/>
            <person name="Yang T.C."/>
            <person name="Huo Q.B."/>
            <person name="Li W."/>
            <person name="Chen H.Y."/>
            <person name="Chen S.E."/>
            <person name="Zhou L.G."/>
            <person name="Ni X.B."/>
            <person name="Tian J.H."/>
            <person name="Sheng Y."/>
            <person name="Liu T."/>
            <person name="Pan Y.S."/>
            <person name="Xia L.Y."/>
            <person name="Li J."/>
            <person name="Zhao F."/>
            <person name="Cao W.C."/>
        </authorList>
    </citation>
    <scope>NUCLEOTIDE SEQUENCE</scope>
    <source>
        <strain evidence="3">Rmic-2018</strain>
    </source>
</reference>
<dbReference type="GO" id="GO:0004559">
    <property type="term" value="F:alpha-mannosidase activity"/>
    <property type="evidence" value="ECO:0007669"/>
    <property type="project" value="InterPro"/>
</dbReference>
<dbReference type="InterPro" id="IPR011682">
    <property type="entry name" value="Glyco_hydro_38_C"/>
</dbReference>
<organism evidence="3 4">
    <name type="scientific">Rhipicephalus microplus</name>
    <name type="common">Cattle tick</name>
    <name type="synonym">Boophilus microplus</name>
    <dbReference type="NCBI Taxonomy" id="6941"/>
    <lineage>
        <taxon>Eukaryota</taxon>
        <taxon>Metazoa</taxon>
        <taxon>Ecdysozoa</taxon>
        <taxon>Arthropoda</taxon>
        <taxon>Chelicerata</taxon>
        <taxon>Arachnida</taxon>
        <taxon>Acari</taxon>
        <taxon>Parasitiformes</taxon>
        <taxon>Ixodida</taxon>
        <taxon>Ixodoidea</taxon>
        <taxon>Ixodidae</taxon>
        <taxon>Rhipicephalinae</taxon>
        <taxon>Rhipicephalus</taxon>
        <taxon>Boophilus</taxon>
    </lineage>
</organism>
<comment type="caution">
    <text evidence="3">The sequence shown here is derived from an EMBL/GenBank/DDBJ whole genome shotgun (WGS) entry which is preliminary data.</text>
</comment>
<evidence type="ECO:0000313" key="3">
    <source>
        <dbReference type="EMBL" id="KAH8022840.1"/>
    </source>
</evidence>
<dbReference type="SUPFAM" id="SSF74650">
    <property type="entry name" value="Galactose mutarotase-like"/>
    <property type="match status" value="1"/>
</dbReference>
<accession>A0A9J6DLR0</accession>
<dbReference type="GO" id="GO:0030246">
    <property type="term" value="F:carbohydrate binding"/>
    <property type="evidence" value="ECO:0007669"/>
    <property type="project" value="InterPro"/>
</dbReference>
<dbReference type="EMBL" id="JABSTU010000008">
    <property type="protein sequence ID" value="KAH8022840.1"/>
    <property type="molecule type" value="Genomic_DNA"/>
</dbReference>
<dbReference type="InterPro" id="IPR011013">
    <property type="entry name" value="Gal_mutarotase_sf_dom"/>
</dbReference>
<evidence type="ECO:0000259" key="2">
    <source>
        <dbReference type="Pfam" id="PF07748"/>
    </source>
</evidence>
<protein>
    <recommendedName>
        <fullName evidence="2">Glycosyl hydrolase family 38 C-terminal domain-containing protein</fullName>
    </recommendedName>
</protein>
<dbReference type="GO" id="GO:0006013">
    <property type="term" value="P:mannose metabolic process"/>
    <property type="evidence" value="ECO:0007669"/>
    <property type="project" value="InterPro"/>
</dbReference>
<dbReference type="GO" id="GO:0009313">
    <property type="term" value="P:oligosaccharide catabolic process"/>
    <property type="evidence" value="ECO:0007669"/>
    <property type="project" value="TreeGrafter"/>
</dbReference>
<dbReference type="Gene3D" id="2.70.98.30">
    <property type="entry name" value="Golgi alpha-mannosidase II, domain 4"/>
    <property type="match status" value="1"/>
</dbReference>
<evidence type="ECO:0000313" key="4">
    <source>
        <dbReference type="Proteomes" id="UP000821866"/>
    </source>
</evidence>
<gene>
    <name evidence="3" type="ORF">HPB51_006068</name>
</gene>
<keyword evidence="4" id="KW-1185">Reference proteome</keyword>
<dbReference type="Proteomes" id="UP000821866">
    <property type="component" value="Chromosome 6"/>
</dbReference>
<dbReference type="AlphaFoldDB" id="A0A9J6DLR0"/>
<dbReference type="PANTHER" id="PTHR46017">
    <property type="entry name" value="ALPHA-MANNOSIDASE 2C1"/>
    <property type="match status" value="1"/>
</dbReference>
<dbReference type="PANTHER" id="PTHR46017:SF1">
    <property type="entry name" value="ALPHA-MANNOSIDASE 2C1"/>
    <property type="match status" value="1"/>
</dbReference>
<dbReference type="VEuPathDB" id="VectorBase:LOC119172976"/>
<name>A0A9J6DLR0_RHIMP</name>
<dbReference type="Pfam" id="PF07748">
    <property type="entry name" value="Glyco_hydro_38C"/>
    <property type="match status" value="1"/>
</dbReference>
<reference evidence="3" key="2">
    <citation type="submission" date="2021-09" db="EMBL/GenBank/DDBJ databases">
        <authorList>
            <person name="Jia N."/>
            <person name="Wang J."/>
            <person name="Shi W."/>
            <person name="Du L."/>
            <person name="Sun Y."/>
            <person name="Zhan W."/>
            <person name="Jiang J."/>
            <person name="Wang Q."/>
            <person name="Zhang B."/>
            <person name="Ji P."/>
            <person name="Sakyi L.B."/>
            <person name="Cui X."/>
            <person name="Yuan T."/>
            <person name="Jiang B."/>
            <person name="Yang W."/>
            <person name="Lam T.T.-Y."/>
            <person name="Chang Q."/>
            <person name="Ding S."/>
            <person name="Wang X."/>
            <person name="Zhu J."/>
            <person name="Ruan X."/>
            <person name="Zhao L."/>
            <person name="Wei J."/>
            <person name="Que T."/>
            <person name="Du C."/>
            <person name="Cheng J."/>
            <person name="Dai P."/>
            <person name="Han X."/>
            <person name="Huang E."/>
            <person name="Gao Y."/>
            <person name="Liu J."/>
            <person name="Shao H."/>
            <person name="Ye R."/>
            <person name="Li L."/>
            <person name="Wei W."/>
            <person name="Wang X."/>
            <person name="Wang C."/>
            <person name="Huo Q."/>
            <person name="Li W."/>
            <person name="Guo W."/>
            <person name="Chen H."/>
            <person name="Chen S."/>
            <person name="Zhou L."/>
            <person name="Zhou L."/>
            <person name="Ni X."/>
            <person name="Tian J."/>
            <person name="Zhou Y."/>
            <person name="Sheng Y."/>
            <person name="Liu T."/>
            <person name="Pan Y."/>
            <person name="Xia L."/>
            <person name="Li J."/>
            <person name="Zhao F."/>
            <person name="Cao W."/>
        </authorList>
    </citation>
    <scope>NUCLEOTIDE SEQUENCE</scope>
    <source>
        <strain evidence="3">Rmic-2018</strain>
        <tissue evidence="3">Larvae</tissue>
    </source>
</reference>
<feature type="region of interest" description="Disordered" evidence="1">
    <location>
        <begin position="1"/>
        <end position="29"/>
    </location>
</feature>
<sequence>MSDEAIVTSVVEVSPNDSDENNMESDNTGDPGLTVAEAAHCVSFMRVLAEKRGLAEKLAHSIMETAPGVIRLRNQFLEAKLNNVCEVSSLKILGGSKELVLEPATILEQGPLKAAVRVKFTVGVSSVMTQTVIIDAVHPYLRFDTEVEWKENHKFLKVEFPVNILSRRATYEIQFGNVERPTHSNTSWDWAKYEVYGHKWIDLSEHGHGVALLNTCKYGHAVHGNVMRLSLLRAPKSPDPEADMGHHKFTYALMPHQGPLELGQKPSSP</sequence>
<proteinExistence type="predicted"/>